<keyword evidence="2" id="KW-1185">Reference proteome</keyword>
<proteinExistence type="predicted"/>
<evidence type="ECO:0000313" key="1">
    <source>
        <dbReference type="EMBL" id="WFG40889.1"/>
    </source>
</evidence>
<accession>A0AAF0FHV1</accession>
<organism evidence="1 2">
    <name type="scientific">Paracoccus phage ParMal1</name>
    <dbReference type="NCBI Taxonomy" id="3032416"/>
    <lineage>
        <taxon>Viruses</taxon>
        <taxon>Duplodnaviria</taxon>
        <taxon>Heunggongvirae</taxon>
        <taxon>Uroviricota</taxon>
        <taxon>Caudoviricetes</taxon>
        <taxon>Autographivirales</taxon>
        <taxon>Autographivirales incertae sedis</taxon>
        <taxon>Mallvirus</taxon>
        <taxon>Mallvirus ParMal1</taxon>
    </lineage>
</organism>
<evidence type="ECO:0000313" key="2">
    <source>
        <dbReference type="Proteomes" id="UP001216172"/>
    </source>
</evidence>
<dbReference type="Proteomes" id="UP001216172">
    <property type="component" value="Segment"/>
</dbReference>
<dbReference type="EMBL" id="OQ376858">
    <property type="protein sequence ID" value="WFG40889.1"/>
    <property type="molecule type" value="Genomic_DNA"/>
</dbReference>
<gene>
    <name evidence="1" type="ORF">ParaMal1_00005</name>
</gene>
<sequence>MEEEDLQTLEPWELPGTLRGREIERRNDQQGFIPNVQDSFMSSTAAGAATDLVRDEGNLLRDEWFPATEVDPETQSDLELTVNAIAEPAYQFMAGAGALLGFRPGEADYDQEAMYDELTEGIPYGFHDEIVGNQNYAAALRARERVLADLERGRRVANQQGMTSGLAIFAGSLVDVDLPLTFVTGGGYGAARVARAGVKFSALTRMSPRLAERAQSGVIGANAGFQAGLASGLGQVAWNETSDWTMVAEAALMGTMMGSGLNATLRGDLGLQLQAAREELYSRMARDDANLTGSGMDANSLRTEPLIFDLGEEVAERTGIVQDTGSTAGAARVPVERVDRDLMGASPRLEEVTTASENWRHQSGWLDRKRDGENEWLERFVTRGAGATLARDYARLYRSESPTANFLAGAIFESPHGYGRGRATAAVLNDHYTKQIVEPTFAAQDAMMRWARETDNTLARSGVGVSDAGNRMFSREVMLEVNARRQGREYSQDANVRAAADAYQTAAERALEVAKGRNGQNALDGFDNIEAGPYLPYRWNGRRLRDLIRSGRVKEEGVINALANSYRRAGMDQGKDAEAIAKAVVTRMRSQSDGVSGTMQDLMARDGRDYLEEMLRDANVPEAQRAAILERITGNKEEAGKVSHAKHRNEIDLEGQIETTDGSMLRVIDLMDDDLHGSWHRYARQMAGASALARQGVTNRSMRETLISAIRKEQDALGEEAIDADLIRAMLTHFDGGPISGYAFGKTNKGLGVAPALAKRLTNLSLLGKLGITQLGETGASMAAVGLKNWVDRGVMSRLDPERLRANRELLDDLAYITGRIGEDHRHFAPHLELDSLASRDASEFMSNVQGWVGKAQWVQGYTSLFNQVRGWQQTTAALGIADKVIKGIRDGLGDDMARRIENDFGLDSYTISQIKGMIEDGIIEIRTKDGHSYVHRLNMDQWDVEIADEFGSAITRSVNQQVQKSLAGEQDAWIHTEAASLLMHLKTFPMQAATKQFARNMRFFDMENWGVLGMGLATAYMALAIRDTLDGRDRDAGERAKAAIGYSNMTGFIPMGVDPVMTALGLEDYRFNQYGPHSEASVASLDVANRTMRIPGAAIDYATGDANGYDRQALMALPFMNTIGLSRIW</sequence>
<protein>
    <submittedName>
        <fullName evidence="1">Internal virion protein with endolysin domain protein</fullName>
    </submittedName>
</protein>
<reference evidence="1" key="1">
    <citation type="submission" date="2023-02" db="EMBL/GenBank/DDBJ databases">
        <authorList>
            <person name="Rihtman B."/>
        </authorList>
    </citation>
    <scope>NUCLEOTIDE SEQUENCE</scope>
</reference>
<name>A0AAF0FHV1_9CAUD</name>